<dbReference type="Proteomes" id="UP001211711">
    <property type="component" value="Unassembled WGS sequence"/>
</dbReference>
<keyword evidence="3" id="KW-1185">Reference proteome</keyword>
<organism evidence="2 3">
    <name type="scientific">Sphaerospermopsis kisseleviana CS-549</name>
    <dbReference type="NCBI Taxonomy" id="3021783"/>
    <lineage>
        <taxon>Bacteria</taxon>
        <taxon>Bacillati</taxon>
        <taxon>Cyanobacteriota</taxon>
        <taxon>Cyanophyceae</taxon>
        <taxon>Nostocales</taxon>
        <taxon>Aphanizomenonaceae</taxon>
        <taxon>Sphaerospermopsis</taxon>
        <taxon>Sphaerospermopsis kisseleviana</taxon>
    </lineage>
</organism>
<sequence>MRIKQISVTELFGIFNHVIPLNTEDRITIIYGLNGIGKTAILKMINGIFNLQFSEFRSIPFKDFQVDIDNGSYLRVNKCKLANEENQLTFYFKQDSSSKEVKFIPNRLEAKEISEVPISSILDDVVPGLERIYPNRWLYVPTNEILHLQEVLERFSDFLPEKIRLKNIPKWMEQLKKSIDINFIQSQRLFNLAENTKFRMERSRTLMIPSVASYANELAANIQAKLAEYGTLSQSLDRTFPVRVVQQKNSIYITDTQIRNKLNELEEKRSHLINTGLLDNDENQNFQVQETIDESTKKVLSVYVEDVEKKLKIFEELAQKIELIKRIINQRFSYKEINISKEKGFTFTCNGNSLSPTQLSSGEQHELVILYELLFKVKPNSLILIDEPELSLHVEWQVNFLKDLQEITQIANVDVLIATHSPDIIHDRWDLTVELKGPQE</sequence>
<proteinExistence type="predicted"/>
<dbReference type="PANTHER" id="PTHR43581:SF2">
    <property type="entry name" value="EXCINUCLEASE ATPASE SUBUNIT"/>
    <property type="match status" value="1"/>
</dbReference>
<feature type="domain" description="Endonuclease GajA/Old nuclease/RecF-like AAA" evidence="1">
    <location>
        <begin position="1"/>
        <end position="425"/>
    </location>
</feature>
<dbReference type="Gene3D" id="3.40.50.300">
    <property type="entry name" value="P-loop containing nucleotide triphosphate hydrolases"/>
    <property type="match status" value="1"/>
</dbReference>
<dbReference type="SUPFAM" id="SSF52540">
    <property type="entry name" value="P-loop containing nucleoside triphosphate hydrolases"/>
    <property type="match status" value="1"/>
</dbReference>
<dbReference type="EMBL" id="JAQMTI010000151">
    <property type="protein sequence ID" value="MDB9442222.1"/>
    <property type="molecule type" value="Genomic_DNA"/>
</dbReference>
<dbReference type="RefSeq" id="WP_096570024.1">
    <property type="nucleotide sequence ID" value="NZ_JAQMTI010000151.1"/>
</dbReference>
<accession>A0ABT4ZU27</accession>
<dbReference type="Pfam" id="PF13175">
    <property type="entry name" value="AAA_15"/>
    <property type="match status" value="1"/>
</dbReference>
<dbReference type="InterPro" id="IPR051396">
    <property type="entry name" value="Bact_Antivir_Def_Nuclease"/>
</dbReference>
<dbReference type="InterPro" id="IPR027417">
    <property type="entry name" value="P-loop_NTPase"/>
</dbReference>
<evidence type="ECO:0000313" key="3">
    <source>
        <dbReference type="Proteomes" id="UP001211711"/>
    </source>
</evidence>
<comment type="caution">
    <text evidence="2">The sequence shown here is derived from an EMBL/GenBank/DDBJ whole genome shotgun (WGS) entry which is preliminary data.</text>
</comment>
<gene>
    <name evidence="2" type="ORF">PN497_12745</name>
</gene>
<reference evidence="2 3" key="1">
    <citation type="submission" date="2023-01" db="EMBL/GenBank/DDBJ databases">
        <title>Genomes from the Australian National Cyanobacteria Reference Collection.</title>
        <authorList>
            <person name="Willis A."/>
            <person name="Lee E.M.F."/>
        </authorList>
    </citation>
    <scope>NUCLEOTIDE SEQUENCE [LARGE SCALE GENOMIC DNA]</scope>
    <source>
        <strain evidence="2 3">CS-549</strain>
    </source>
</reference>
<evidence type="ECO:0000259" key="1">
    <source>
        <dbReference type="Pfam" id="PF13175"/>
    </source>
</evidence>
<name>A0ABT4ZU27_9CYAN</name>
<evidence type="ECO:0000313" key="2">
    <source>
        <dbReference type="EMBL" id="MDB9442222.1"/>
    </source>
</evidence>
<protein>
    <submittedName>
        <fullName evidence="2">AAA family ATPase</fullName>
    </submittedName>
</protein>
<dbReference type="InterPro" id="IPR041685">
    <property type="entry name" value="AAA_GajA/Old/RecF-like"/>
</dbReference>
<dbReference type="PANTHER" id="PTHR43581">
    <property type="entry name" value="ATP/GTP PHOSPHATASE"/>
    <property type="match status" value="1"/>
</dbReference>